<dbReference type="EMBL" id="CM044708">
    <property type="protein sequence ID" value="KAI5648300.1"/>
    <property type="molecule type" value="Genomic_DNA"/>
</dbReference>
<organism evidence="1 2">
    <name type="scientific">Catharanthus roseus</name>
    <name type="common">Madagascar periwinkle</name>
    <name type="synonym">Vinca rosea</name>
    <dbReference type="NCBI Taxonomy" id="4058"/>
    <lineage>
        <taxon>Eukaryota</taxon>
        <taxon>Viridiplantae</taxon>
        <taxon>Streptophyta</taxon>
        <taxon>Embryophyta</taxon>
        <taxon>Tracheophyta</taxon>
        <taxon>Spermatophyta</taxon>
        <taxon>Magnoliopsida</taxon>
        <taxon>eudicotyledons</taxon>
        <taxon>Gunneridae</taxon>
        <taxon>Pentapetalae</taxon>
        <taxon>asterids</taxon>
        <taxon>lamiids</taxon>
        <taxon>Gentianales</taxon>
        <taxon>Apocynaceae</taxon>
        <taxon>Rauvolfioideae</taxon>
        <taxon>Vinceae</taxon>
        <taxon>Catharanthinae</taxon>
        <taxon>Catharanthus</taxon>
    </lineage>
</organism>
<proteinExistence type="predicted"/>
<gene>
    <name evidence="1" type="ORF">M9H77_34305</name>
</gene>
<evidence type="ECO:0000313" key="2">
    <source>
        <dbReference type="Proteomes" id="UP001060085"/>
    </source>
</evidence>
<sequence>MSIYIVSRTRASSDGVDVSNSGELIYLKRGIDREGCGTIGLSGNTSCSTVGFDRLRSHSLFSISCFLLILTQNGQRYNKPLNLVPRGTQIPYSVAVNLIARLGVSQNFKFTCLFRFAHRVINLVGTMLLCIRCHIFCHNCNERIYRYIKLLIDDGSGDRGLRLFESSKVKLIIEDC</sequence>
<keyword evidence="2" id="KW-1185">Reference proteome</keyword>
<accession>A0ACB9ZLI9</accession>
<comment type="caution">
    <text evidence="1">The sequence shown here is derived from an EMBL/GenBank/DDBJ whole genome shotgun (WGS) entry which is preliminary data.</text>
</comment>
<reference evidence="2" key="1">
    <citation type="journal article" date="2023" name="Nat. Plants">
        <title>Single-cell RNA sequencing provides a high-resolution roadmap for understanding the multicellular compartmentation of specialized metabolism.</title>
        <authorList>
            <person name="Sun S."/>
            <person name="Shen X."/>
            <person name="Li Y."/>
            <person name="Li Y."/>
            <person name="Wang S."/>
            <person name="Li R."/>
            <person name="Zhang H."/>
            <person name="Shen G."/>
            <person name="Guo B."/>
            <person name="Wei J."/>
            <person name="Xu J."/>
            <person name="St-Pierre B."/>
            <person name="Chen S."/>
            <person name="Sun C."/>
        </authorList>
    </citation>
    <scope>NUCLEOTIDE SEQUENCE [LARGE SCALE GENOMIC DNA]</scope>
</reference>
<evidence type="ECO:0000313" key="1">
    <source>
        <dbReference type="EMBL" id="KAI5648300.1"/>
    </source>
</evidence>
<dbReference type="Proteomes" id="UP001060085">
    <property type="component" value="Linkage Group LG08"/>
</dbReference>
<name>A0ACB9ZLI9_CATRO</name>
<protein>
    <submittedName>
        <fullName evidence="1">Uncharacterized protein</fullName>
    </submittedName>
</protein>